<keyword evidence="2" id="KW-1185">Reference proteome</keyword>
<evidence type="ECO:0000313" key="2">
    <source>
        <dbReference type="Proteomes" id="UP001143910"/>
    </source>
</evidence>
<organism evidence="1 2">
    <name type="scientific">Zarea fungicola</name>
    <dbReference type="NCBI Taxonomy" id="93591"/>
    <lineage>
        <taxon>Eukaryota</taxon>
        <taxon>Fungi</taxon>
        <taxon>Dikarya</taxon>
        <taxon>Ascomycota</taxon>
        <taxon>Pezizomycotina</taxon>
        <taxon>Sordariomycetes</taxon>
        <taxon>Hypocreomycetidae</taxon>
        <taxon>Hypocreales</taxon>
        <taxon>Cordycipitaceae</taxon>
        <taxon>Zarea</taxon>
    </lineage>
</organism>
<accession>A0ACC1NTJ8</accession>
<comment type="caution">
    <text evidence="1">The sequence shown here is derived from an EMBL/GenBank/DDBJ whole genome shotgun (WGS) entry which is preliminary data.</text>
</comment>
<proteinExistence type="predicted"/>
<sequence length="883" mass="98502">MDVPLDLVDSLNIAYPLVLLALFVLIPAIRSLFALKSGFPTYTVTQAQRWRLYWVSPGLALSFLAESILLQVESRIENNSNPLTTVVAYSLGSSFVWSLITIVLLESKSPGWWKYLIAWTIAGACDVAQIATNTEPWADSDRWRTTHLVIQLARIAILALAILPTLCLLRRENPEKGEAQSDGETESLLGAQATAPSSRATTTYGSTANSDDDFDRAKHGGDDDESVLGEDDQEEDRIKLLQKQRLQEVGWVGYLKGFLIFMPHIIPYKDRVAQFWLMVLVACLSAQRLTTLFIPIQLAKIIDALTSSQNTGHVPFRELSIYFILEFPVSLTIKILESFARTRVAQFSNYQLNSLAFSHVMSLSMDYHTSRSTGKVITAIEQGTNITYLLNTILGLGPRIIDLVIAAIYLTKKFDVSIGIVMLFALVINTYITLKGNKFTADLERKFVNNDQEQNKVLYDSISNWYTVAIHNRAQHEHRRYNSAVLKSLLSTRRYMDVSELVYSTQEIFLELGYMAVCYMVATRVADGSSTVSSFVFLTTYWSEISWPMMSLAHQVQETTSQLVKAEWLYQLLQTKPSVRDKDGAAHTWIRIVHASFMGHSSGLLRNRYRQEHPGELICWGHKFAEIDDLFDLGLSPASSDEAVCSAVRELLRWVASDFVLDFNALTQAALALCPEGILEDTWPLDVDPSNGLVPLMGAIAFLRGFLSGDQEMTVKEDSKEGHSHEVNPLVARCIRERFTGRCFIKTSSSAFGSVLNSAKVGDQLFALPGCRFSIVLRHFSGDKFRVISSGFVTSNMGGEALLGPLWGLREVRLTLDGGYGYIGMLGGRPFRSDPRIEKLYSTTEAGAGVRAGDSIVISDMYRAVTVDVLRQHGIALEEITLF</sequence>
<name>A0ACC1NTJ8_9HYPO</name>
<dbReference type="Proteomes" id="UP001143910">
    <property type="component" value="Unassembled WGS sequence"/>
</dbReference>
<reference evidence="1" key="1">
    <citation type="submission" date="2022-08" db="EMBL/GenBank/DDBJ databases">
        <title>Genome Sequence of Lecanicillium fungicola.</title>
        <authorList>
            <person name="Buettner E."/>
        </authorList>
    </citation>
    <scope>NUCLEOTIDE SEQUENCE</scope>
    <source>
        <strain evidence="1">Babe33</strain>
    </source>
</reference>
<gene>
    <name evidence="1" type="ORF">NQ176_g1254</name>
</gene>
<protein>
    <submittedName>
        <fullName evidence="1">Uncharacterized protein</fullName>
    </submittedName>
</protein>
<evidence type="ECO:0000313" key="1">
    <source>
        <dbReference type="EMBL" id="KAJ2982632.1"/>
    </source>
</evidence>
<dbReference type="EMBL" id="JANJQO010000066">
    <property type="protein sequence ID" value="KAJ2982632.1"/>
    <property type="molecule type" value="Genomic_DNA"/>
</dbReference>